<dbReference type="AlphaFoldDB" id="A0A178KMG4"/>
<dbReference type="InterPro" id="IPR011846">
    <property type="entry name" value="Cyd_oper_YbgE"/>
</dbReference>
<feature type="transmembrane region" description="Helical" evidence="1">
    <location>
        <begin position="20"/>
        <end position="37"/>
    </location>
</feature>
<sequence>MSKINLWVKQAHQPLSQGAIRLVAMMAGLALTGLILWDPTQFAHAIGGFGPVISPAMIWAICSTMIYGVGFVPRNWFWQVFFTPFLALPVLAYIYWLRFF</sequence>
<dbReference type="Proteomes" id="UP000078503">
    <property type="component" value="Unassembled WGS sequence"/>
</dbReference>
<protein>
    <submittedName>
        <fullName evidence="2">Cytochrome bd biosynthesis protein</fullName>
    </submittedName>
</protein>
<dbReference type="RefSeq" id="WP_068329065.1">
    <property type="nucleotide sequence ID" value="NZ_LVHF01000012.1"/>
</dbReference>
<proteinExistence type="predicted"/>
<dbReference type="STRING" id="858640.A3K86_05955"/>
<comment type="caution">
    <text evidence="2">The sequence shown here is derived from an EMBL/GenBank/DDBJ whole genome shotgun (WGS) entry which is preliminary data.</text>
</comment>
<feature type="transmembrane region" description="Helical" evidence="1">
    <location>
        <begin position="76"/>
        <end position="97"/>
    </location>
</feature>
<dbReference type="Pfam" id="PF09600">
    <property type="entry name" value="Cyd_oper_YbgE"/>
    <property type="match status" value="1"/>
</dbReference>
<dbReference type="NCBIfam" id="TIGR02112">
    <property type="entry name" value="cyd_oper_ybgE"/>
    <property type="match status" value="1"/>
</dbReference>
<feature type="transmembrane region" description="Helical" evidence="1">
    <location>
        <begin position="49"/>
        <end position="70"/>
    </location>
</feature>
<organism evidence="2 3">
    <name type="scientific">Photobacterium jeanii</name>
    <dbReference type="NCBI Taxonomy" id="858640"/>
    <lineage>
        <taxon>Bacteria</taxon>
        <taxon>Pseudomonadati</taxon>
        <taxon>Pseudomonadota</taxon>
        <taxon>Gammaproteobacteria</taxon>
        <taxon>Vibrionales</taxon>
        <taxon>Vibrionaceae</taxon>
        <taxon>Photobacterium</taxon>
    </lineage>
</organism>
<keyword evidence="3" id="KW-1185">Reference proteome</keyword>
<evidence type="ECO:0000313" key="2">
    <source>
        <dbReference type="EMBL" id="OAN18431.1"/>
    </source>
</evidence>
<evidence type="ECO:0000256" key="1">
    <source>
        <dbReference type="SAM" id="Phobius"/>
    </source>
</evidence>
<evidence type="ECO:0000313" key="3">
    <source>
        <dbReference type="Proteomes" id="UP000078503"/>
    </source>
</evidence>
<reference evidence="2 3" key="1">
    <citation type="submission" date="2016-03" db="EMBL/GenBank/DDBJ databases">
        <title>Photobacterium proteolyticum sp. nov. a protease producing bacterium isolated from ocean sediments of Laizhou Bay.</title>
        <authorList>
            <person name="Li Y."/>
        </authorList>
    </citation>
    <scope>NUCLEOTIDE SEQUENCE [LARGE SCALE GENOMIC DNA]</scope>
    <source>
        <strain evidence="2 3">R-40508</strain>
    </source>
</reference>
<keyword evidence="1" id="KW-1133">Transmembrane helix</keyword>
<gene>
    <name evidence="2" type="ORF">A3K86_05955</name>
</gene>
<keyword evidence="1" id="KW-0812">Transmembrane</keyword>
<dbReference type="OrthoDB" id="5298003at2"/>
<name>A0A178KMG4_9GAMM</name>
<keyword evidence="1" id="KW-0472">Membrane</keyword>
<accession>A0A178KMG4</accession>
<dbReference type="EMBL" id="LVHF01000012">
    <property type="protein sequence ID" value="OAN18431.1"/>
    <property type="molecule type" value="Genomic_DNA"/>
</dbReference>